<evidence type="ECO:0000256" key="1">
    <source>
        <dbReference type="ARBA" id="ARBA00004049"/>
    </source>
</evidence>
<comment type="function">
    <text evidence="1">Putative transcription factor.</text>
</comment>
<proteinExistence type="predicted"/>
<feature type="region of interest" description="Disordered" evidence="7">
    <location>
        <begin position="143"/>
        <end position="204"/>
    </location>
</feature>
<reference evidence="9 10" key="1">
    <citation type="submission" date="2013-11" db="EMBL/GenBank/DDBJ databases">
        <title>The Genome Sequence of Phytophthora parasitica P1976.</title>
        <authorList>
            <consortium name="The Broad Institute Genomics Platform"/>
            <person name="Russ C."/>
            <person name="Tyler B."/>
            <person name="Panabieres F."/>
            <person name="Shan W."/>
            <person name="Tripathy S."/>
            <person name="Grunwald N."/>
            <person name="Machado M."/>
            <person name="Johnson C.S."/>
            <person name="Walker B."/>
            <person name="Young S."/>
            <person name="Zeng Q."/>
            <person name="Gargeya S."/>
            <person name="Fitzgerald M."/>
            <person name="Haas B."/>
            <person name="Abouelleil A."/>
            <person name="Allen A.W."/>
            <person name="Alvarado L."/>
            <person name="Arachchi H.M."/>
            <person name="Berlin A.M."/>
            <person name="Chapman S.B."/>
            <person name="Gainer-Dewar J."/>
            <person name="Goldberg J."/>
            <person name="Griggs A."/>
            <person name="Gujja S."/>
            <person name="Hansen M."/>
            <person name="Howarth C."/>
            <person name="Imamovic A."/>
            <person name="Ireland A."/>
            <person name="Larimer J."/>
            <person name="McCowan C."/>
            <person name="Murphy C."/>
            <person name="Pearson M."/>
            <person name="Poon T.W."/>
            <person name="Priest M."/>
            <person name="Roberts A."/>
            <person name="Saif S."/>
            <person name="Shea T."/>
            <person name="Sisk P."/>
            <person name="Sykes S."/>
            <person name="Wortman J."/>
            <person name="Nusbaum C."/>
            <person name="Birren B."/>
        </authorList>
    </citation>
    <scope>NUCLEOTIDE SEQUENCE [LARGE SCALE GENOMIC DNA]</scope>
    <source>
        <strain evidence="9 10">P1976</strain>
    </source>
</reference>
<protein>
    <recommendedName>
        <fullName evidence="8">RWP-RK domain-containing protein</fullName>
    </recommendedName>
</protein>
<dbReference type="OrthoDB" id="6270329at2759"/>
<feature type="compositionally biased region" description="Polar residues" evidence="7">
    <location>
        <begin position="66"/>
        <end position="80"/>
    </location>
</feature>
<feature type="domain" description="RWP-RK" evidence="8">
    <location>
        <begin position="191"/>
        <end position="276"/>
    </location>
</feature>
<dbReference type="GO" id="GO:0003677">
    <property type="term" value="F:DNA binding"/>
    <property type="evidence" value="ECO:0007669"/>
    <property type="project" value="UniProtKB-KW"/>
</dbReference>
<evidence type="ECO:0000256" key="7">
    <source>
        <dbReference type="SAM" id="MobiDB-lite"/>
    </source>
</evidence>
<dbReference type="GO" id="GO:0003700">
    <property type="term" value="F:DNA-binding transcription factor activity"/>
    <property type="evidence" value="ECO:0007669"/>
    <property type="project" value="InterPro"/>
</dbReference>
<feature type="region of interest" description="Disordered" evidence="7">
    <location>
        <begin position="413"/>
        <end position="454"/>
    </location>
</feature>
<evidence type="ECO:0000256" key="5">
    <source>
        <dbReference type="ARBA" id="ARBA00023163"/>
    </source>
</evidence>
<dbReference type="Proteomes" id="UP000028582">
    <property type="component" value="Unassembled WGS sequence"/>
</dbReference>
<evidence type="ECO:0000256" key="3">
    <source>
        <dbReference type="ARBA" id="ARBA00023054"/>
    </source>
</evidence>
<sequence length="454" mass="49837">MELSGGSKEETRPRRRRRSGDSVHSVLLENTPPEGRGSSAGPHSAELTPTEQRNDSLAPISLVTIEAQTGPNMAQSSVETSSSGPSPGRHTGKRRASGEMIQREESKTMQSTPKGSTATGNEIRRPDLPKQAVVSPTVNSISEAETQVNHPQTPNPPLRVSTRRTTTTTRWSPSMAGAPRPGTQRASRTARGPTATPPARPISNATRNISFDMLQPHFERPLQQAADSFGVCTTLLKKICRRNGISNWPYRKICGLRKSIASMAKQVNYFDGEQKRAYADQLEKLEHELQAYLRTGNEPTEEFLRTLQAESTAAAQQQNQTDTHTIEIGNQDEEKEAQAVLAWTARPSITLPHYSSASVVNPTYELQSTPQHLQATGVSPYARSDMNRRPRGPPFPTIATHHRTLPSIASILQHQSYSSPSRAASSQNPSTGPQYAVDQQQQWRYFPPTNGDAV</sequence>
<gene>
    <name evidence="9" type="ORF">F444_00232</name>
</gene>
<feature type="compositionally biased region" description="Polar residues" evidence="7">
    <location>
        <begin position="108"/>
        <end position="120"/>
    </location>
</feature>
<evidence type="ECO:0000259" key="8">
    <source>
        <dbReference type="PROSITE" id="PS51519"/>
    </source>
</evidence>
<dbReference type="InterPro" id="IPR003035">
    <property type="entry name" value="RWP-RK_dom"/>
</dbReference>
<dbReference type="PANTHER" id="PTHR46373:SF2">
    <property type="entry name" value="RWP-RK DOMAIN-CONTAINING PROTEIN"/>
    <property type="match status" value="1"/>
</dbReference>
<keyword evidence="4" id="KW-0238">DNA-binding</keyword>
<accession>A0A081B4Z5</accession>
<keyword evidence="5" id="KW-0804">Transcription</keyword>
<dbReference type="PANTHER" id="PTHR46373">
    <property type="entry name" value="PROTEIN RKD4"/>
    <property type="match status" value="1"/>
</dbReference>
<dbReference type="EMBL" id="ANJA01000057">
    <property type="protein sequence ID" value="ETO86206.1"/>
    <property type="molecule type" value="Genomic_DNA"/>
</dbReference>
<keyword evidence="2" id="KW-0805">Transcription regulation</keyword>
<dbReference type="Pfam" id="PF02042">
    <property type="entry name" value="RWP-RK"/>
    <property type="match status" value="1"/>
</dbReference>
<name>A0A081B4Z5_PHYNI</name>
<keyword evidence="3" id="KW-0175">Coiled coil</keyword>
<feature type="region of interest" description="Disordered" evidence="7">
    <location>
        <begin position="1"/>
        <end position="123"/>
    </location>
</feature>
<feature type="compositionally biased region" description="Polar residues" evidence="7">
    <location>
        <begin position="143"/>
        <end position="152"/>
    </location>
</feature>
<dbReference type="InterPro" id="IPR044607">
    <property type="entry name" value="RKD-like"/>
</dbReference>
<evidence type="ECO:0000256" key="6">
    <source>
        <dbReference type="ARBA" id="ARBA00023242"/>
    </source>
</evidence>
<evidence type="ECO:0000256" key="2">
    <source>
        <dbReference type="ARBA" id="ARBA00023015"/>
    </source>
</evidence>
<organism evidence="9 10">
    <name type="scientific">Phytophthora nicotianae P1976</name>
    <dbReference type="NCBI Taxonomy" id="1317066"/>
    <lineage>
        <taxon>Eukaryota</taxon>
        <taxon>Sar</taxon>
        <taxon>Stramenopiles</taxon>
        <taxon>Oomycota</taxon>
        <taxon>Peronosporomycetes</taxon>
        <taxon>Peronosporales</taxon>
        <taxon>Peronosporaceae</taxon>
        <taxon>Phytophthora</taxon>
    </lineage>
</organism>
<feature type="region of interest" description="Disordered" evidence="7">
    <location>
        <begin position="368"/>
        <end position="393"/>
    </location>
</feature>
<keyword evidence="6" id="KW-0539">Nucleus</keyword>
<feature type="compositionally biased region" description="Low complexity" evidence="7">
    <location>
        <begin position="415"/>
        <end position="430"/>
    </location>
</feature>
<evidence type="ECO:0000313" key="10">
    <source>
        <dbReference type="Proteomes" id="UP000028582"/>
    </source>
</evidence>
<dbReference type="PROSITE" id="PS51519">
    <property type="entry name" value="RWP_RK"/>
    <property type="match status" value="1"/>
</dbReference>
<comment type="caution">
    <text evidence="9">The sequence shown here is derived from an EMBL/GenBank/DDBJ whole genome shotgun (WGS) entry which is preliminary data.</text>
</comment>
<dbReference type="AlphaFoldDB" id="A0A081B4Z5"/>
<feature type="compositionally biased region" description="Polar residues" evidence="7">
    <location>
        <begin position="431"/>
        <end position="443"/>
    </location>
</feature>
<evidence type="ECO:0000256" key="4">
    <source>
        <dbReference type="ARBA" id="ARBA00023125"/>
    </source>
</evidence>
<evidence type="ECO:0000313" key="9">
    <source>
        <dbReference type="EMBL" id="ETO86206.1"/>
    </source>
</evidence>
<feature type="compositionally biased region" description="Polar residues" evidence="7">
    <location>
        <begin position="368"/>
        <end position="377"/>
    </location>
</feature>
<feature type="compositionally biased region" description="Low complexity" evidence="7">
    <location>
        <begin position="185"/>
        <end position="194"/>
    </location>
</feature>